<feature type="coiled-coil region" evidence="1">
    <location>
        <begin position="231"/>
        <end position="279"/>
    </location>
</feature>
<evidence type="ECO:0000313" key="4">
    <source>
        <dbReference type="Proteomes" id="UP000002037"/>
    </source>
</evidence>
<proteinExistence type="predicted"/>
<protein>
    <recommendedName>
        <fullName evidence="5">Monopolar spindle protein 2</fullName>
    </recommendedName>
</protein>
<name>C5MFH5_CANTT</name>
<dbReference type="AlphaFoldDB" id="C5MFH5"/>
<dbReference type="GeneID" id="8296529"/>
<accession>C5MFH5</accession>
<dbReference type="HOGENOM" id="CLU_771585_0_0_1"/>
<keyword evidence="4" id="KW-1185">Reference proteome</keyword>
<evidence type="ECO:0008006" key="5">
    <source>
        <dbReference type="Google" id="ProtNLM"/>
    </source>
</evidence>
<dbReference type="Proteomes" id="UP000002037">
    <property type="component" value="Unassembled WGS sequence"/>
</dbReference>
<sequence>MITITNDMIANSESTIDKLISICWKRVRGNSNFIFLSQIRPIIHEMQSILRVDSIFNDNENKIIEQFIQSDPMKKLQKQEFKMFLNRSVQYGNIQILLLNRFKITTSEIEMRLKLYDEVHNGSDLPSPVSSDSRPSSSSATKEYKYKFWDELKKKDEYIKEKTQDLNSKDIKYSRLLSQFDDQTEVNKSLHKENTILKNYIKELEFKLSHNPDNESSRTLLSKLKDRDLTIKDLDQVGKEYRKRITQLEQRETETNIAIKKLEQSLVEQDKLVEALKEKLLSQSNETTTPTTNMLKEFICSLPIIKQWILFLKYKQDNKSNRIFVLNMFTLVLSAWMFGLMLQFVYRSSSLLFSTCSVTPKAYIYDNYGRSKIWSKFSFDFWRRSPWLEQFVYRFIDW</sequence>
<dbReference type="EMBL" id="GG692400">
    <property type="protein sequence ID" value="EER32035.1"/>
    <property type="molecule type" value="Genomic_DNA"/>
</dbReference>
<evidence type="ECO:0000313" key="3">
    <source>
        <dbReference type="EMBL" id="EER32035.1"/>
    </source>
</evidence>
<dbReference type="KEGG" id="ctp:CTRG_04818"/>
<dbReference type="VEuPathDB" id="FungiDB:CTRG_04818"/>
<keyword evidence="2" id="KW-1133">Transmembrane helix</keyword>
<dbReference type="OrthoDB" id="4007944at2759"/>
<evidence type="ECO:0000256" key="2">
    <source>
        <dbReference type="SAM" id="Phobius"/>
    </source>
</evidence>
<evidence type="ECO:0000256" key="1">
    <source>
        <dbReference type="SAM" id="Coils"/>
    </source>
</evidence>
<gene>
    <name evidence="3" type="ORF">CTRG_04818</name>
</gene>
<reference evidence="3 4" key="1">
    <citation type="journal article" date="2009" name="Nature">
        <title>Evolution of pathogenicity and sexual reproduction in eight Candida genomes.</title>
        <authorList>
            <person name="Butler G."/>
            <person name="Rasmussen M.D."/>
            <person name="Lin M.F."/>
            <person name="Santos M.A."/>
            <person name="Sakthikumar S."/>
            <person name="Munro C.A."/>
            <person name="Rheinbay E."/>
            <person name="Grabherr M."/>
            <person name="Forche A."/>
            <person name="Reedy J.L."/>
            <person name="Agrafioti I."/>
            <person name="Arnaud M.B."/>
            <person name="Bates S."/>
            <person name="Brown A.J."/>
            <person name="Brunke S."/>
            <person name="Costanzo M.C."/>
            <person name="Fitzpatrick D.A."/>
            <person name="de Groot P.W."/>
            <person name="Harris D."/>
            <person name="Hoyer L.L."/>
            <person name="Hube B."/>
            <person name="Klis F.M."/>
            <person name="Kodira C."/>
            <person name="Lennard N."/>
            <person name="Logue M.E."/>
            <person name="Martin R."/>
            <person name="Neiman A.M."/>
            <person name="Nikolaou E."/>
            <person name="Quail M.A."/>
            <person name="Quinn J."/>
            <person name="Santos M.C."/>
            <person name="Schmitzberger F.F."/>
            <person name="Sherlock G."/>
            <person name="Shah P."/>
            <person name="Silverstein K.A."/>
            <person name="Skrzypek M.S."/>
            <person name="Soll D."/>
            <person name="Staggs R."/>
            <person name="Stansfield I."/>
            <person name="Stumpf M.P."/>
            <person name="Sudbery P.E."/>
            <person name="Srikantha T."/>
            <person name="Zeng Q."/>
            <person name="Berman J."/>
            <person name="Berriman M."/>
            <person name="Heitman J."/>
            <person name="Gow N.A."/>
            <person name="Lorenz M.C."/>
            <person name="Birren B.W."/>
            <person name="Kellis M."/>
            <person name="Cuomo C.A."/>
        </authorList>
    </citation>
    <scope>NUCLEOTIDE SEQUENCE [LARGE SCALE GENOMIC DNA]</scope>
    <source>
        <strain evidence="4">ATCC MYA-3404 / T1</strain>
    </source>
</reference>
<dbReference type="RefSeq" id="XP_002550520.1">
    <property type="nucleotide sequence ID" value="XM_002550474.1"/>
</dbReference>
<feature type="transmembrane region" description="Helical" evidence="2">
    <location>
        <begin position="323"/>
        <end position="346"/>
    </location>
</feature>
<organism evidence="3 4">
    <name type="scientific">Candida tropicalis (strain ATCC MYA-3404 / T1)</name>
    <name type="common">Yeast</name>
    <dbReference type="NCBI Taxonomy" id="294747"/>
    <lineage>
        <taxon>Eukaryota</taxon>
        <taxon>Fungi</taxon>
        <taxon>Dikarya</taxon>
        <taxon>Ascomycota</taxon>
        <taxon>Saccharomycotina</taxon>
        <taxon>Pichiomycetes</taxon>
        <taxon>Debaryomycetaceae</taxon>
        <taxon>Candida/Lodderomyces clade</taxon>
        <taxon>Candida</taxon>
    </lineage>
</organism>
<dbReference type="eggNOG" id="ENOG502RQ02">
    <property type="taxonomic scope" value="Eukaryota"/>
</dbReference>
<keyword evidence="2" id="KW-0472">Membrane</keyword>
<dbReference type="STRING" id="294747.C5MFH5"/>
<keyword evidence="1" id="KW-0175">Coiled coil</keyword>
<keyword evidence="2" id="KW-0812">Transmembrane</keyword>